<organism evidence="2 3">
    <name type="scientific">Tetrabaena socialis</name>
    <dbReference type="NCBI Taxonomy" id="47790"/>
    <lineage>
        <taxon>Eukaryota</taxon>
        <taxon>Viridiplantae</taxon>
        <taxon>Chlorophyta</taxon>
        <taxon>core chlorophytes</taxon>
        <taxon>Chlorophyceae</taxon>
        <taxon>CS clade</taxon>
        <taxon>Chlamydomonadales</taxon>
        <taxon>Tetrabaenaceae</taxon>
        <taxon>Tetrabaena</taxon>
    </lineage>
</organism>
<feature type="compositionally biased region" description="Low complexity" evidence="1">
    <location>
        <begin position="204"/>
        <end position="243"/>
    </location>
</feature>
<sequence length="243" mass="26520">MRSQRAFLLSLVPQGFCPLRSAALPSSAAGLRAVSSSQPSNAAGPELTSTSGRSADSDRVQWDWNWVLGKAPGRKPAIKRPARHQWLYCNPNYDPAAQLPKVLRAPYAPPSASATNDWQTYRHHLQQKPANREDEGRYRRSFVRFLKLRDLDWREAFQRGVAEDKHLQQKRERLQAEAKRQDAWRLYKEALFERARIGGGAPGGEAVAAETPEPQADSGAISASASGAVSASGPSSSGSSAAS</sequence>
<protein>
    <submittedName>
        <fullName evidence="2">Uncharacterized protein</fullName>
    </submittedName>
</protein>
<evidence type="ECO:0000313" key="2">
    <source>
        <dbReference type="EMBL" id="PNH03276.1"/>
    </source>
</evidence>
<reference evidence="2 3" key="1">
    <citation type="journal article" date="2017" name="Mol. Biol. Evol.">
        <title>The 4-celled Tetrabaena socialis nuclear genome reveals the essential components for genetic control of cell number at the origin of multicellularity in the volvocine lineage.</title>
        <authorList>
            <person name="Featherston J."/>
            <person name="Arakaki Y."/>
            <person name="Hanschen E.R."/>
            <person name="Ferris P.J."/>
            <person name="Michod R.E."/>
            <person name="Olson B.J.S.C."/>
            <person name="Nozaki H."/>
            <person name="Durand P.M."/>
        </authorList>
    </citation>
    <scope>NUCLEOTIDE SEQUENCE [LARGE SCALE GENOMIC DNA]</scope>
    <source>
        <strain evidence="2 3">NIES-571</strain>
    </source>
</reference>
<dbReference type="EMBL" id="PGGS01000525">
    <property type="protein sequence ID" value="PNH03276.1"/>
    <property type="molecule type" value="Genomic_DNA"/>
</dbReference>
<feature type="compositionally biased region" description="Polar residues" evidence="1">
    <location>
        <begin position="34"/>
        <end position="54"/>
    </location>
</feature>
<comment type="caution">
    <text evidence="2">The sequence shown here is derived from an EMBL/GenBank/DDBJ whole genome shotgun (WGS) entry which is preliminary data.</text>
</comment>
<gene>
    <name evidence="2" type="ORF">TSOC_010681</name>
</gene>
<evidence type="ECO:0000256" key="1">
    <source>
        <dbReference type="SAM" id="MobiDB-lite"/>
    </source>
</evidence>
<proteinExistence type="predicted"/>
<evidence type="ECO:0000313" key="3">
    <source>
        <dbReference type="Proteomes" id="UP000236333"/>
    </source>
</evidence>
<dbReference type="Proteomes" id="UP000236333">
    <property type="component" value="Unassembled WGS sequence"/>
</dbReference>
<dbReference type="OrthoDB" id="544002at2759"/>
<name>A0A2J7ZSN4_9CHLO</name>
<accession>A0A2J7ZSN4</accession>
<dbReference type="AlphaFoldDB" id="A0A2J7ZSN4"/>
<feature type="region of interest" description="Disordered" evidence="1">
    <location>
        <begin position="28"/>
        <end position="56"/>
    </location>
</feature>
<keyword evidence="3" id="KW-1185">Reference proteome</keyword>
<feature type="region of interest" description="Disordered" evidence="1">
    <location>
        <begin position="198"/>
        <end position="243"/>
    </location>
</feature>